<dbReference type="AlphaFoldDB" id="A0A2P7AZH9"/>
<dbReference type="InterPro" id="IPR008928">
    <property type="entry name" value="6-hairpin_glycosidase_sf"/>
</dbReference>
<dbReference type="Proteomes" id="UP000241158">
    <property type="component" value="Unassembled WGS sequence"/>
</dbReference>
<feature type="domain" description="Alpha-L-rhamnosidase six-hairpin glycosidase" evidence="1">
    <location>
        <begin position="402"/>
        <end position="522"/>
    </location>
</feature>
<dbReference type="Gene3D" id="1.50.10.10">
    <property type="match status" value="1"/>
</dbReference>
<evidence type="ECO:0000259" key="1">
    <source>
        <dbReference type="Pfam" id="PF17389"/>
    </source>
</evidence>
<name>A0A2P7AZH9_9HYPH</name>
<dbReference type="Pfam" id="PF17389">
    <property type="entry name" value="Bac_rhamnosid6H"/>
    <property type="match status" value="1"/>
</dbReference>
<dbReference type="InterPro" id="IPR035396">
    <property type="entry name" value="Bac_rhamnosid6H"/>
</dbReference>
<evidence type="ECO:0000313" key="3">
    <source>
        <dbReference type="Proteomes" id="UP000241158"/>
    </source>
</evidence>
<comment type="caution">
    <text evidence="2">The sequence shown here is derived from an EMBL/GenBank/DDBJ whole genome shotgun (WGS) entry which is preliminary data.</text>
</comment>
<keyword evidence="3" id="KW-1185">Reference proteome</keyword>
<evidence type="ECO:0000313" key="2">
    <source>
        <dbReference type="EMBL" id="PSH59618.1"/>
    </source>
</evidence>
<gene>
    <name evidence="2" type="ORF">CU100_02235</name>
</gene>
<dbReference type="InterPro" id="IPR012341">
    <property type="entry name" value="6hp_glycosidase-like_sf"/>
</dbReference>
<reference evidence="3" key="1">
    <citation type="submission" date="2017-11" db="EMBL/GenBank/DDBJ databases">
        <authorList>
            <person name="Kuznetsova I."/>
            <person name="Sazanova A."/>
            <person name="Chirak E."/>
            <person name="Safronova V."/>
            <person name="Willems A."/>
        </authorList>
    </citation>
    <scope>NUCLEOTIDE SEQUENCE [LARGE SCALE GENOMIC DNA]</scope>
    <source>
        <strain evidence="3">PEPV15</strain>
    </source>
</reference>
<dbReference type="SUPFAM" id="SSF48208">
    <property type="entry name" value="Six-hairpin glycosidases"/>
    <property type="match status" value="1"/>
</dbReference>
<sequence>MLAACNDSNKTAGADDGSGTFVSCAGTLVDGKCVITPEVVIDKCEQGSLIDGKCVVTPVATTVCQSGTLVDGKCIITPDVALVCQTGTLDGGKCVVKPSVITGACEGGTPEGGECIIKPVVVARCDTGTLEGDKCVIKPDVLARCETGTLEDGKCVVKPKVVTSACEKGIRVGNECVVTPVVVTRCESGTLVGDECVEVKAPPVADPVNLDGGIKTLSWNGSSAAIETADSASTLRTYKLTSTQDQRKEGKGKQLQITEQPDAPTIRTGSQMFDGLFAMAMQEARELTVTSVKDRAYNNGNAIPCGGSIGCYQTGDEWTYVWTRDTAYAVDLGLAQINPQVAKNSLLFKLSKRRSATQILGAETTEIVQDTGSGGSWPISTDRVVWARAAFELLKYLDGEDRTRFLNDAYTAIRNTIENDRLAAYDNRDGLYRGETSFLDWREQTYPDWVKDTVVHIAMSKTLSTNINHWKILDVAAKMAVELKQTSDAAKYGGWADVLKQHIKSDLWLKEAGLFSMMKTTELDQAPVRRYELIGEALAIQDGIADEAEATSILNNYPHTAAGAPVVWPQMRDVKVYHNRAIWPFVSSYLIKAAAKGRNSDVVDRNFETLINGAALNLSNMENFEFTKLAVTADKPEDRPAVNSDKQLWSVGGYIGSVLDVVFGREADMTGIRFQPSITKKMHRSVFKGARQIQLNNLDYRGRKITVKVNLPDASLVDNGFYTAQSVTLNGAQILLDRYTKASDLKNDGMNIFVVELINNKVDGGAAKVVSADTDLYGPQPVDLDLTADRWALTKDSNGLININWKGANPAGTAINIYRNGVSVATGVTDRGWTDTPGQSNMSQTLCYSLDRQYTLGLNNSVSQRTDPACYWGDGRLTFIGAERATNNSVAGSHAQLKDDHGRRSWSDWGVPGEELTFTVTPSVSGSYHVLLRYGNAFGRVNTGVTAAVKQMEVRGAGETTGKGVVVMPHLPNWDTWGESTPVPVTLVAGMSYTIKFSDFYNMSYLDSYSTYGDSGGAGGISNRANITELILRRMID</sequence>
<dbReference type="GO" id="GO:0005975">
    <property type="term" value="P:carbohydrate metabolic process"/>
    <property type="evidence" value="ECO:0007669"/>
    <property type="project" value="InterPro"/>
</dbReference>
<organism evidence="2 3">
    <name type="scientific">Phyllobacterium endophyticum</name>
    <dbReference type="NCBI Taxonomy" id="1149773"/>
    <lineage>
        <taxon>Bacteria</taxon>
        <taxon>Pseudomonadati</taxon>
        <taxon>Pseudomonadota</taxon>
        <taxon>Alphaproteobacteria</taxon>
        <taxon>Hyphomicrobiales</taxon>
        <taxon>Phyllobacteriaceae</taxon>
        <taxon>Phyllobacterium</taxon>
    </lineage>
</organism>
<dbReference type="EMBL" id="PGGN01000001">
    <property type="protein sequence ID" value="PSH59618.1"/>
    <property type="molecule type" value="Genomic_DNA"/>
</dbReference>
<accession>A0A2P7AZH9</accession>
<dbReference type="Gene3D" id="2.60.120.260">
    <property type="entry name" value="Galactose-binding domain-like"/>
    <property type="match status" value="1"/>
</dbReference>
<protein>
    <recommendedName>
        <fullName evidence="1">Alpha-L-rhamnosidase six-hairpin glycosidase domain-containing protein</fullName>
    </recommendedName>
</protein>
<proteinExistence type="predicted"/>